<evidence type="ECO:0000256" key="8">
    <source>
        <dbReference type="PIRNR" id="PIRNR005096"/>
    </source>
</evidence>
<dbReference type="RefSeq" id="WP_341566858.1">
    <property type="nucleotide sequence ID" value="NZ_JBAKAR010000004.1"/>
</dbReference>
<dbReference type="EC" id="5.1.3.3" evidence="4 8"/>
<dbReference type="Proteomes" id="UP001379949">
    <property type="component" value="Unassembled WGS sequence"/>
</dbReference>
<sequence length="365" mass="40561">MSVLRSYPDSVKALHENMQGLANDGRPARLITLCNASGMTATFMDLGATWLSCTLPMAEGAREVLLGVDTLAAFYQQAGYLGVTVGRFANRINNAQFSLHGKDYSISKNQGVHCLHGGVEGFNRRRWTLVEWSDRYVVYGLRSPDGDQGFPGQLDVTVRYELTQANGVEISYHGVCDQDCPVSLTNHAYFNLQGDTAEMDCRDHELLIDADAYLPIDASGVPISGCVPVVKSGFDFRVKKPIRQDFLKDEQQQLVGGYDHAYLLNQPSQRVNLVSSVNTPDQTVKMNVSTSMPSAQLYTGNFLDGCPRRGEGCYKNHAGFAFETQYLPDSPNHPEWTFSNSLLKANKAYHHKTLYEFVWHGLKAQ</sequence>
<proteinExistence type="inferred from homology"/>
<evidence type="ECO:0000313" key="10">
    <source>
        <dbReference type="Proteomes" id="UP001379949"/>
    </source>
</evidence>
<dbReference type="InterPro" id="IPR011013">
    <property type="entry name" value="Gal_mutarotase_sf_dom"/>
</dbReference>
<keyword evidence="10" id="KW-1185">Reference proteome</keyword>
<dbReference type="CDD" id="cd09019">
    <property type="entry name" value="galactose_mutarotase_like"/>
    <property type="match status" value="1"/>
</dbReference>
<dbReference type="PANTHER" id="PTHR10091">
    <property type="entry name" value="ALDOSE-1-EPIMERASE"/>
    <property type="match status" value="1"/>
</dbReference>
<evidence type="ECO:0000313" key="9">
    <source>
        <dbReference type="EMBL" id="MEL0613024.1"/>
    </source>
</evidence>
<evidence type="ECO:0000256" key="6">
    <source>
        <dbReference type="ARBA" id="ARBA00023235"/>
    </source>
</evidence>
<dbReference type="InterPro" id="IPR047215">
    <property type="entry name" value="Galactose_mutarotase-like"/>
</dbReference>
<dbReference type="Pfam" id="PF01263">
    <property type="entry name" value="Aldose_epim"/>
    <property type="match status" value="1"/>
</dbReference>
<evidence type="ECO:0000256" key="3">
    <source>
        <dbReference type="ARBA" id="ARBA00006206"/>
    </source>
</evidence>
<keyword evidence="6 8" id="KW-0413">Isomerase</keyword>
<gene>
    <name evidence="9" type="primary">galM</name>
    <name evidence="9" type="ORF">V6242_07690</name>
</gene>
<comment type="pathway">
    <text evidence="2 8">Carbohydrate metabolism; hexose metabolism.</text>
</comment>
<dbReference type="Gene3D" id="2.70.98.10">
    <property type="match status" value="1"/>
</dbReference>
<organism evidence="9 10">
    <name type="scientific">Marinomonas arenicola</name>
    <dbReference type="NCBI Taxonomy" id="569601"/>
    <lineage>
        <taxon>Bacteria</taxon>
        <taxon>Pseudomonadati</taxon>
        <taxon>Pseudomonadota</taxon>
        <taxon>Gammaproteobacteria</taxon>
        <taxon>Oceanospirillales</taxon>
        <taxon>Oceanospirillaceae</taxon>
        <taxon>Marinomonas</taxon>
    </lineage>
</organism>
<dbReference type="PIRSF" id="PIRSF005096">
    <property type="entry name" value="GALM"/>
    <property type="match status" value="1"/>
</dbReference>
<evidence type="ECO:0000256" key="1">
    <source>
        <dbReference type="ARBA" id="ARBA00001614"/>
    </source>
</evidence>
<evidence type="ECO:0000256" key="7">
    <source>
        <dbReference type="ARBA" id="ARBA00023277"/>
    </source>
</evidence>
<evidence type="ECO:0000256" key="2">
    <source>
        <dbReference type="ARBA" id="ARBA00005028"/>
    </source>
</evidence>
<accession>A0ABU9G3F6</accession>
<reference evidence="9 10" key="1">
    <citation type="submission" date="2024-02" db="EMBL/GenBank/DDBJ databases">
        <title>Bacteria isolated from the canopy kelp, Nereocystis luetkeana.</title>
        <authorList>
            <person name="Pfister C.A."/>
            <person name="Younker I.T."/>
            <person name="Light S.H."/>
        </authorList>
    </citation>
    <scope>NUCLEOTIDE SEQUENCE [LARGE SCALE GENOMIC DNA]</scope>
    <source>
        <strain evidence="9 10">TI.4.07</strain>
    </source>
</reference>
<dbReference type="InterPro" id="IPR008183">
    <property type="entry name" value="Aldose_1/G6P_1-epimerase"/>
</dbReference>
<dbReference type="SUPFAM" id="SSF74650">
    <property type="entry name" value="Galactose mutarotase-like"/>
    <property type="match status" value="1"/>
</dbReference>
<evidence type="ECO:0000256" key="5">
    <source>
        <dbReference type="ARBA" id="ARBA00014165"/>
    </source>
</evidence>
<comment type="similarity">
    <text evidence="3 8">Belongs to the aldose epimerase family.</text>
</comment>
<dbReference type="NCBIfam" id="TIGR02636">
    <property type="entry name" value="galM_Leloir"/>
    <property type="match status" value="1"/>
</dbReference>
<dbReference type="InterPro" id="IPR018052">
    <property type="entry name" value="Ald1_epimerase_CS"/>
</dbReference>
<comment type="caution">
    <text evidence="9">The sequence shown here is derived from an EMBL/GenBank/DDBJ whole genome shotgun (WGS) entry which is preliminary data.</text>
</comment>
<keyword evidence="7 8" id="KW-0119">Carbohydrate metabolism</keyword>
<protein>
    <recommendedName>
        <fullName evidence="5 8">Aldose 1-epimerase</fullName>
        <ecNumber evidence="4 8">5.1.3.3</ecNumber>
    </recommendedName>
</protein>
<name>A0ABU9G3F6_9GAMM</name>
<comment type="catalytic activity">
    <reaction evidence="1 8">
        <text>alpha-D-glucose = beta-D-glucose</text>
        <dbReference type="Rhea" id="RHEA:10264"/>
        <dbReference type="ChEBI" id="CHEBI:15903"/>
        <dbReference type="ChEBI" id="CHEBI:17925"/>
        <dbReference type="EC" id="5.1.3.3"/>
    </reaction>
</comment>
<dbReference type="InterPro" id="IPR014718">
    <property type="entry name" value="GH-type_carb-bd"/>
</dbReference>
<evidence type="ECO:0000256" key="4">
    <source>
        <dbReference type="ARBA" id="ARBA00013185"/>
    </source>
</evidence>
<dbReference type="InterPro" id="IPR013458">
    <property type="entry name" value="Ald_epimerase_bac"/>
</dbReference>
<dbReference type="PROSITE" id="PS00545">
    <property type="entry name" value="ALDOSE_1_EPIMERASE"/>
    <property type="match status" value="1"/>
</dbReference>
<dbReference type="NCBIfam" id="NF008277">
    <property type="entry name" value="PRK11055.1"/>
    <property type="match status" value="1"/>
</dbReference>
<dbReference type="InterPro" id="IPR015443">
    <property type="entry name" value="Aldose_1-epimerase"/>
</dbReference>
<dbReference type="PANTHER" id="PTHR10091:SF0">
    <property type="entry name" value="GALACTOSE MUTAROTASE"/>
    <property type="match status" value="1"/>
</dbReference>
<dbReference type="EMBL" id="JBAKAR010000004">
    <property type="protein sequence ID" value="MEL0613024.1"/>
    <property type="molecule type" value="Genomic_DNA"/>
</dbReference>